<dbReference type="Gene3D" id="1.10.510.10">
    <property type="entry name" value="Transferase(Phosphotransferase) domain 1"/>
    <property type="match status" value="1"/>
</dbReference>
<dbReference type="PANTHER" id="PTHR44329">
    <property type="entry name" value="SERINE/THREONINE-PROTEIN KINASE TNNI3K-RELATED"/>
    <property type="match status" value="1"/>
</dbReference>
<dbReference type="GO" id="GO:0004674">
    <property type="term" value="F:protein serine/threonine kinase activity"/>
    <property type="evidence" value="ECO:0007669"/>
    <property type="project" value="TreeGrafter"/>
</dbReference>
<dbReference type="InterPro" id="IPR001245">
    <property type="entry name" value="Ser-Thr/Tyr_kinase_cat_dom"/>
</dbReference>
<protein>
    <recommendedName>
        <fullName evidence="1">Protein kinase domain-containing protein</fullName>
    </recommendedName>
</protein>
<evidence type="ECO:0000313" key="2">
    <source>
        <dbReference type="EMBL" id="GBC06414.1"/>
    </source>
</evidence>
<proteinExistence type="predicted"/>
<gene>
    <name evidence="2" type="ORF">RclHR1_06810003</name>
</gene>
<dbReference type="InterPro" id="IPR011009">
    <property type="entry name" value="Kinase-like_dom_sf"/>
</dbReference>
<dbReference type="PRINTS" id="PR00109">
    <property type="entry name" value="TYRKINASE"/>
</dbReference>
<feature type="domain" description="Protein kinase" evidence="1">
    <location>
        <begin position="539"/>
        <end position="792"/>
    </location>
</feature>
<dbReference type="EMBL" id="BEXD01004072">
    <property type="protein sequence ID" value="GBC06414.1"/>
    <property type="molecule type" value="Genomic_DNA"/>
</dbReference>
<dbReference type="PROSITE" id="PS50011">
    <property type="entry name" value="PROTEIN_KINASE_DOM"/>
    <property type="match status" value="1"/>
</dbReference>
<comment type="caution">
    <text evidence="2">The sequence shown here is derived from an EMBL/GenBank/DDBJ whole genome shotgun (WGS) entry which is preliminary data.</text>
</comment>
<sequence>MELLNICNNKDPFDLTPRLKSSPVPIQFIPFNANYKKCNHCGNKYSETLLFRQKFCKSCFKSYFKENSTNVNECLDVHIRQCKYTVVISHFKQIIPYELVIRGNIKKSEKYCKLCGKLIYQQFFRYNIKFITCPDCYKISHEWIESTLTKKSISIFIYLDQSQCKKCKRISIITVNTIRIEKKIVYIKVKTYYYKQIINYITEKLNPFNIYNIYTLLGRLYYRPLKPLIGLFSYSRFTNLENNDPYPPIPIIFIPFDNKKDKCHHCKRIYSTTILFKQKYCEDCLFLYITNYTDNNFLDECISTESIQLSNLEFHCSEILYFKQIVTCDRFDSVHQYKYDHKKQKIIESKKYCKLCGNLIYNIMPSNSVEFKLCPNCYQISSGWIESTLTKNVVPVLYLPWWDTYSQCIGCDRILESNSDNQKMCSHCMLIYIGCRFCLTTNIIFGITDQSQCKKCKRVSFIKYDTKKLSDTNENLYNIYDIQCTIISDKNNYQIANYANNHKNPNPLDIYNFVKDIFSNTSKTNSNQPAMKEIPYSQVKILKQIAKGGFGVIYKANLLGDDVVIKRFNNSQNISKHFLNEAKSLFLCYNLAYIIKVHGITQDPETKDYMLVMEYASGGDLHKHLQKNFVNITWNKKIYTLWKISEGLNAIHKKDFMHRDFHSGNILLSSYQSWLICDLGLSQPANNTSSNNEIYGVIPYIAPEIFKGSAFSKESDIYSLGMIMWELTTGCKPLANIEHNIDLILEIIDGKRPDITNDTPECFSNLMKRCWNSDPSKRPSMTEITKIFGDWYYKQDSVEQFEQAERKRLELMQMKQLGPEFCEKPHPGAIFTSRPLSSFISKSSSLLSLNIKQDNKLIESSEEYEYISNELGLDIDTSRPQKRNISEVLQIETQDHGKHIKLKLNRLHYYS</sequence>
<dbReference type="PANTHER" id="PTHR44329:SF293">
    <property type="entry name" value="MITOGEN-ACTIVATED PROTEIN KINASE KINASE KINASE"/>
    <property type="match status" value="1"/>
</dbReference>
<dbReference type="SUPFAM" id="SSF56112">
    <property type="entry name" value="Protein kinase-like (PK-like)"/>
    <property type="match status" value="1"/>
</dbReference>
<accession>A0A2Z6RUG8</accession>
<name>A0A2Z6RUG8_9GLOM</name>
<evidence type="ECO:0000313" key="3">
    <source>
        <dbReference type="Proteomes" id="UP000247702"/>
    </source>
</evidence>
<evidence type="ECO:0000259" key="1">
    <source>
        <dbReference type="PROSITE" id="PS50011"/>
    </source>
</evidence>
<dbReference type="InterPro" id="IPR000719">
    <property type="entry name" value="Prot_kinase_dom"/>
</dbReference>
<dbReference type="Proteomes" id="UP000247702">
    <property type="component" value="Unassembled WGS sequence"/>
</dbReference>
<dbReference type="GO" id="GO:0005524">
    <property type="term" value="F:ATP binding"/>
    <property type="evidence" value="ECO:0007669"/>
    <property type="project" value="InterPro"/>
</dbReference>
<dbReference type="InterPro" id="IPR051681">
    <property type="entry name" value="Ser/Thr_Kinases-Pseudokinases"/>
</dbReference>
<reference evidence="2 3" key="1">
    <citation type="submission" date="2017-11" db="EMBL/GenBank/DDBJ databases">
        <title>The genome of Rhizophagus clarus HR1 reveals common genetic basis of auxotrophy among arbuscular mycorrhizal fungi.</title>
        <authorList>
            <person name="Kobayashi Y."/>
        </authorList>
    </citation>
    <scope>NUCLEOTIDE SEQUENCE [LARGE SCALE GENOMIC DNA]</scope>
    <source>
        <strain evidence="2 3">HR1</strain>
    </source>
</reference>
<organism evidence="2 3">
    <name type="scientific">Rhizophagus clarus</name>
    <dbReference type="NCBI Taxonomy" id="94130"/>
    <lineage>
        <taxon>Eukaryota</taxon>
        <taxon>Fungi</taxon>
        <taxon>Fungi incertae sedis</taxon>
        <taxon>Mucoromycota</taxon>
        <taxon>Glomeromycotina</taxon>
        <taxon>Glomeromycetes</taxon>
        <taxon>Glomerales</taxon>
        <taxon>Glomeraceae</taxon>
        <taxon>Rhizophagus</taxon>
    </lineage>
</organism>
<dbReference type="Pfam" id="PF07714">
    <property type="entry name" value="PK_Tyr_Ser-Thr"/>
    <property type="match status" value="1"/>
</dbReference>
<keyword evidence="3" id="KW-1185">Reference proteome</keyword>
<dbReference type="AlphaFoldDB" id="A0A2Z6RUG8"/>